<evidence type="ECO:0000313" key="2">
    <source>
        <dbReference type="Proteomes" id="UP000323506"/>
    </source>
</evidence>
<keyword evidence="2" id="KW-1185">Reference proteome</keyword>
<dbReference type="EMBL" id="CM017702">
    <property type="protein sequence ID" value="TYG77989.1"/>
    <property type="molecule type" value="Genomic_DNA"/>
</dbReference>
<evidence type="ECO:0000313" key="1">
    <source>
        <dbReference type="EMBL" id="TYG77989.1"/>
    </source>
</evidence>
<sequence>MNQHRWWWQGQRWGESHAFVILVQWWQKRR</sequence>
<proteinExistence type="predicted"/>
<dbReference type="AlphaFoldDB" id="A0A5D2D8N7"/>
<gene>
    <name evidence="1" type="ORF">ES288_D02G020700v1</name>
</gene>
<name>A0A5D2D8N7_GOSDA</name>
<dbReference type="Proteomes" id="UP000323506">
    <property type="component" value="Chromosome D02"/>
</dbReference>
<reference evidence="1 2" key="1">
    <citation type="submission" date="2019-06" db="EMBL/GenBank/DDBJ databases">
        <title>WGS assembly of Gossypium darwinii.</title>
        <authorList>
            <person name="Chen Z.J."/>
            <person name="Sreedasyam A."/>
            <person name="Ando A."/>
            <person name="Song Q."/>
            <person name="De L."/>
            <person name="Hulse-Kemp A."/>
            <person name="Ding M."/>
            <person name="Ye W."/>
            <person name="Kirkbride R."/>
            <person name="Jenkins J."/>
            <person name="Plott C."/>
            <person name="Lovell J."/>
            <person name="Lin Y.-M."/>
            <person name="Vaughn R."/>
            <person name="Liu B."/>
            <person name="Li W."/>
            <person name="Simpson S."/>
            <person name="Scheffler B."/>
            <person name="Saski C."/>
            <person name="Grover C."/>
            <person name="Hu G."/>
            <person name="Conover J."/>
            <person name="Carlson J."/>
            <person name="Shu S."/>
            <person name="Boston L."/>
            <person name="Williams M."/>
            <person name="Peterson D."/>
            <person name="Mcgee K."/>
            <person name="Jones D."/>
            <person name="Wendel J."/>
            <person name="Stelly D."/>
            <person name="Grimwood J."/>
            <person name="Schmutz J."/>
        </authorList>
    </citation>
    <scope>NUCLEOTIDE SEQUENCE [LARGE SCALE GENOMIC DNA]</scope>
    <source>
        <strain evidence="1">1808015.09</strain>
    </source>
</reference>
<organism evidence="1 2">
    <name type="scientific">Gossypium darwinii</name>
    <name type="common">Darwin's cotton</name>
    <name type="synonym">Gossypium barbadense var. darwinii</name>
    <dbReference type="NCBI Taxonomy" id="34276"/>
    <lineage>
        <taxon>Eukaryota</taxon>
        <taxon>Viridiplantae</taxon>
        <taxon>Streptophyta</taxon>
        <taxon>Embryophyta</taxon>
        <taxon>Tracheophyta</taxon>
        <taxon>Spermatophyta</taxon>
        <taxon>Magnoliopsida</taxon>
        <taxon>eudicotyledons</taxon>
        <taxon>Gunneridae</taxon>
        <taxon>Pentapetalae</taxon>
        <taxon>rosids</taxon>
        <taxon>malvids</taxon>
        <taxon>Malvales</taxon>
        <taxon>Malvaceae</taxon>
        <taxon>Malvoideae</taxon>
        <taxon>Gossypium</taxon>
    </lineage>
</organism>
<accession>A0A5D2D8N7</accession>
<protein>
    <submittedName>
        <fullName evidence="1">Uncharacterized protein</fullName>
    </submittedName>
</protein>